<dbReference type="Gene3D" id="2.60.40.3650">
    <property type="match status" value="1"/>
</dbReference>
<dbReference type="Pfam" id="PF05299">
    <property type="entry name" value="Peptidase_M61"/>
    <property type="match status" value="1"/>
</dbReference>
<dbReference type="InterPro" id="IPR027268">
    <property type="entry name" value="Peptidase_M4/M1_CTD_sf"/>
</dbReference>
<keyword evidence="4" id="KW-1185">Reference proteome</keyword>
<evidence type="ECO:0000313" key="3">
    <source>
        <dbReference type="EMBL" id="SEF76489.1"/>
    </source>
</evidence>
<keyword evidence="3" id="KW-0645">Protease</keyword>
<dbReference type="RefSeq" id="WP_103923963.1">
    <property type="nucleotide sequence ID" value="NZ_FNVR01000005.1"/>
</dbReference>
<evidence type="ECO:0000259" key="2">
    <source>
        <dbReference type="Pfam" id="PF17899"/>
    </source>
</evidence>
<keyword evidence="3" id="KW-0482">Metalloprotease</keyword>
<dbReference type="InterPro" id="IPR007963">
    <property type="entry name" value="Peptidase_M61_catalytic"/>
</dbReference>
<protein>
    <submittedName>
        <fullName evidence="3">Predicted metalloprotease, contains C-terminal PDZ domain</fullName>
    </submittedName>
</protein>
<sequence>MLRYKVSCQNPASQFVEIELAIETIETEIIKLQLPAWRAGRYQLANFAQNIRNLSVIDSEENSVPAGKTSKDCWEFSAKKAGIHWVSYEYFCGKMDAGSCWVDDEQIYLNLVNCCFDVLDRSEEEIEVTLNLTQFPKQISTLIPLSDNIWKAKGFQMLADATILASKNLTHWNYSIGETAFHIWIHGEINFDQKLFLDQFNAFSSKLIHDFGEFPEPEYHFIFQLLPYPHYHGVEHRRGTVITFGPAVNLADPAQMEELLGVSCHELYHAWNVCRIRPKELLPYDFSKEAYTKAGLLLEGVTTYMGDLYLLKSGVYDLPTYLKHFEKVIAREVASLGWRNQTIAESSFDLWLDGYVTGIPDRKVNIYTHGALLALCIDVLLLKNGSSLSLIMKEMWEQFGKPFKGYSMSDFDQLVFEKFSDKTEVRSFFSNYVSGKADLFPVLQSQLFALGIEMIEAQSKDWPMHEFGIKTNSEGAILQLHPDSKAYGSLMRNDRIVNWPIVKSAGNSDLKLRINRNERSLDIFLENENRRFYPVFQLLVKKLNPITAKWMT</sequence>
<dbReference type="STRING" id="1120964.GCA_001313265_06372"/>
<dbReference type="GO" id="GO:0006508">
    <property type="term" value="P:proteolysis"/>
    <property type="evidence" value="ECO:0007669"/>
    <property type="project" value="UniProtKB-KW"/>
</dbReference>
<gene>
    <name evidence="3" type="ORF">SAMN03080598_01278</name>
</gene>
<reference evidence="4" key="1">
    <citation type="submission" date="2016-10" db="EMBL/GenBank/DDBJ databases">
        <authorList>
            <person name="Varghese N."/>
            <person name="Submissions S."/>
        </authorList>
    </citation>
    <scope>NUCLEOTIDE SEQUENCE [LARGE SCALE GENOMIC DNA]</scope>
    <source>
        <strain evidence="4">DSM 17298</strain>
    </source>
</reference>
<dbReference type="Gene3D" id="1.10.390.10">
    <property type="entry name" value="Neutral Protease Domain 2"/>
    <property type="match status" value="1"/>
</dbReference>
<dbReference type="OrthoDB" id="9778516at2"/>
<name>A0A1H5UN49_9BACT</name>
<proteinExistence type="predicted"/>
<feature type="domain" description="Peptidase M61 catalytic" evidence="1">
    <location>
        <begin position="259"/>
        <end position="373"/>
    </location>
</feature>
<accession>A0A1H5UN49</accession>
<evidence type="ECO:0000259" key="1">
    <source>
        <dbReference type="Pfam" id="PF05299"/>
    </source>
</evidence>
<organism evidence="3 4">
    <name type="scientific">Algoriphagus boritolerans DSM 17298 = JCM 18970</name>
    <dbReference type="NCBI Taxonomy" id="1120964"/>
    <lineage>
        <taxon>Bacteria</taxon>
        <taxon>Pseudomonadati</taxon>
        <taxon>Bacteroidota</taxon>
        <taxon>Cytophagia</taxon>
        <taxon>Cytophagales</taxon>
        <taxon>Cyclobacteriaceae</taxon>
        <taxon>Algoriphagus</taxon>
    </lineage>
</organism>
<dbReference type="GO" id="GO:0008237">
    <property type="term" value="F:metallopeptidase activity"/>
    <property type="evidence" value="ECO:0007669"/>
    <property type="project" value="UniProtKB-KW"/>
</dbReference>
<evidence type="ECO:0000313" key="4">
    <source>
        <dbReference type="Proteomes" id="UP000236736"/>
    </source>
</evidence>
<feature type="domain" description="Peptidase M61 N-terminal" evidence="2">
    <location>
        <begin position="3"/>
        <end position="166"/>
    </location>
</feature>
<dbReference type="EMBL" id="FNVR01000005">
    <property type="protein sequence ID" value="SEF76489.1"/>
    <property type="molecule type" value="Genomic_DNA"/>
</dbReference>
<dbReference type="AlphaFoldDB" id="A0A1H5UN49"/>
<dbReference type="InterPro" id="IPR040756">
    <property type="entry name" value="Peptidase_M61_N"/>
</dbReference>
<dbReference type="Proteomes" id="UP000236736">
    <property type="component" value="Unassembled WGS sequence"/>
</dbReference>
<dbReference type="Pfam" id="PF17899">
    <property type="entry name" value="Peptidase_M61_N"/>
    <property type="match status" value="1"/>
</dbReference>
<keyword evidence="3" id="KW-0378">Hydrolase</keyword>